<dbReference type="EMBL" id="BAAAOF010000002">
    <property type="protein sequence ID" value="GAA1915420.1"/>
    <property type="molecule type" value="Genomic_DNA"/>
</dbReference>
<dbReference type="RefSeq" id="WP_248145037.1">
    <property type="nucleotide sequence ID" value="NZ_BAAAOF010000002.1"/>
</dbReference>
<evidence type="ECO:0000313" key="2">
    <source>
        <dbReference type="EMBL" id="GAA1915420.1"/>
    </source>
</evidence>
<feature type="compositionally biased region" description="Polar residues" evidence="1">
    <location>
        <begin position="110"/>
        <end position="119"/>
    </location>
</feature>
<gene>
    <name evidence="2" type="ORF">GCM10009775_04880</name>
</gene>
<reference evidence="2 3" key="1">
    <citation type="journal article" date="2019" name="Int. J. Syst. Evol. Microbiol.">
        <title>The Global Catalogue of Microorganisms (GCM) 10K type strain sequencing project: providing services to taxonomists for standard genome sequencing and annotation.</title>
        <authorList>
            <consortium name="The Broad Institute Genomics Platform"/>
            <consortium name="The Broad Institute Genome Sequencing Center for Infectious Disease"/>
            <person name="Wu L."/>
            <person name="Ma J."/>
        </authorList>
    </citation>
    <scope>NUCLEOTIDE SEQUENCE [LARGE SCALE GENOMIC DNA]</scope>
    <source>
        <strain evidence="2 3">JCM 14900</strain>
    </source>
</reference>
<evidence type="ECO:0000313" key="3">
    <source>
        <dbReference type="Proteomes" id="UP001501343"/>
    </source>
</evidence>
<keyword evidence="3" id="KW-1185">Reference proteome</keyword>
<evidence type="ECO:0000256" key="1">
    <source>
        <dbReference type="SAM" id="MobiDB-lite"/>
    </source>
</evidence>
<proteinExistence type="predicted"/>
<protein>
    <submittedName>
        <fullName evidence="2">Uncharacterized protein</fullName>
    </submittedName>
</protein>
<sequence>MTKNRRYEAHYDRLNDEKIAQAAAGGRLVTLPRQAYGPQPIEWSKDKPPVWAWVSWSDGPATRIEAFAAGWNDRVVIVEWEAQGGRRDTVVWRNAVTKRTNVPRREDRNQQPAHSRLVS</sequence>
<accession>A0ABN2PA27</accession>
<comment type="caution">
    <text evidence="2">The sequence shown here is derived from an EMBL/GenBank/DDBJ whole genome shotgun (WGS) entry which is preliminary data.</text>
</comment>
<name>A0ABN2PA27_9MICO</name>
<feature type="region of interest" description="Disordered" evidence="1">
    <location>
        <begin position="99"/>
        <end position="119"/>
    </location>
</feature>
<dbReference type="Proteomes" id="UP001501343">
    <property type="component" value="Unassembled WGS sequence"/>
</dbReference>
<organism evidence="2 3">
    <name type="scientific">Microbacterium aoyamense</name>
    <dbReference type="NCBI Taxonomy" id="344166"/>
    <lineage>
        <taxon>Bacteria</taxon>
        <taxon>Bacillati</taxon>
        <taxon>Actinomycetota</taxon>
        <taxon>Actinomycetes</taxon>
        <taxon>Micrococcales</taxon>
        <taxon>Microbacteriaceae</taxon>
        <taxon>Microbacterium</taxon>
    </lineage>
</organism>